<evidence type="ECO:0000256" key="1">
    <source>
        <dbReference type="SAM" id="MobiDB-lite"/>
    </source>
</evidence>
<sequence>MTSSANSSPSSTPSSNQAGSNGPSANTTAEVLYRERQWVPWYWWLGAAFVAALTAATVGLNRHDFWPVITFFIVFALLAWALVSMSKTVITVEKDPDNTRWILVKGAQLPGDVVARSLAVPKTARRSALGPQLDPAAFLVSHQWVDELVMLVLDDPEDPTPYWLVSSKDPEALLRAFVPEQAEQAIKDLNA</sequence>
<keyword evidence="2" id="KW-0472">Membrane</keyword>
<evidence type="ECO:0000313" key="3">
    <source>
        <dbReference type="EMBL" id="NME90453.1"/>
    </source>
</evidence>
<dbReference type="Proteomes" id="UP000544551">
    <property type="component" value="Unassembled WGS sequence"/>
</dbReference>
<dbReference type="EMBL" id="JABAFZ010000012">
    <property type="protein sequence ID" value="NME90453.1"/>
    <property type="molecule type" value="Genomic_DNA"/>
</dbReference>
<keyword evidence="2" id="KW-1133">Transmembrane helix</keyword>
<feature type="compositionally biased region" description="Low complexity" evidence="1">
    <location>
        <begin position="1"/>
        <end position="20"/>
    </location>
</feature>
<dbReference type="RefSeq" id="WP_168970524.1">
    <property type="nucleotide sequence ID" value="NZ_CAJFGC010000001.1"/>
</dbReference>
<comment type="caution">
    <text evidence="3">The sequence shown here is derived from an EMBL/GenBank/DDBJ whole genome shotgun (WGS) entry which is preliminary data.</text>
</comment>
<dbReference type="InterPro" id="IPR021443">
    <property type="entry name" value="DUF3093"/>
</dbReference>
<feature type="region of interest" description="Disordered" evidence="1">
    <location>
        <begin position="1"/>
        <end position="25"/>
    </location>
</feature>
<name>A0AB36CNU7_9CORY</name>
<dbReference type="AlphaFoldDB" id="A0AB36CNU7"/>
<evidence type="ECO:0000256" key="2">
    <source>
        <dbReference type="SAM" id="Phobius"/>
    </source>
</evidence>
<organism evidence="3 4">
    <name type="scientific">Corynebacterium stationis</name>
    <dbReference type="NCBI Taxonomy" id="1705"/>
    <lineage>
        <taxon>Bacteria</taxon>
        <taxon>Bacillati</taxon>
        <taxon>Actinomycetota</taxon>
        <taxon>Actinomycetes</taxon>
        <taxon>Mycobacteriales</taxon>
        <taxon>Corynebacteriaceae</taxon>
        <taxon>Corynebacterium</taxon>
    </lineage>
</organism>
<keyword evidence="2" id="KW-0812">Transmembrane</keyword>
<proteinExistence type="predicted"/>
<feature type="transmembrane region" description="Helical" evidence="2">
    <location>
        <begin position="41"/>
        <end position="59"/>
    </location>
</feature>
<feature type="transmembrane region" description="Helical" evidence="2">
    <location>
        <begin position="65"/>
        <end position="83"/>
    </location>
</feature>
<protein>
    <submittedName>
        <fullName evidence="3">DUF3093 domain-containing protein</fullName>
    </submittedName>
</protein>
<gene>
    <name evidence="3" type="ORF">HF853_12420</name>
</gene>
<reference evidence="3 4" key="1">
    <citation type="submission" date="2020-04" db="EMBL/GenBank/DDBJ databases">
        <authorList>
            <person name="Hitch T.C.A."/>
            <person name="Wylensek D."/>
            <person name="Clavel T."/>
        </authorList>
    </citation>
    <scope>NUCLEOTIDE SEQUENCE [LARGE SCALE GENOMIC DNA]</scope>
    <source>
        <strain evidence="3 4">BL-383-APC-3D</strain>
    </source>
</reference>
<accession>A0AB36CNU7</accession>
<evidence type="ECO:0000313" key="4">
    <source>
        <dbReference type="Proteomes" id="UP000544551"/>
    </source>
</evidence>
<dbReference type="Pfam" id="PF11292">
    <property type="entry name" value="DUF3093"/>
    <property type="match status" value="1"/>
</dbReference>